<proteinExistence type="inferred from homology"/>
<dbReference type="InterPro" id="IPR017453">
    <property type="entry name" value="GCV_H_sub"/>
</dbReference>
<sequence length="127" mass="14465">MKLPENLKYSREHTWIKITNSIGIVGITDFAQQELGEIVYVDLPNVGDEFDQNEVFGSVEALKTVSDLFILIKGEVTEIHETLNDTPKAVNDTPYSDGWMIKIKIDNTEELNTLLSAEEYQNFIEKN</sequence>
<evidence type="ECO:0000256" key="4">
    <source>
        <dbReference type="PIRSR" id="PIRSR617453-50"/>
    </source>
</evidence>
<dbReference type="Pfam" id="PF01597">
    <property type="entry name" value="GCV_H"/>
    <property type="match status" value="1"/>
</dbReference>
<name>A0A3E1Q8N1_9FLAO</name>
<protein>
    <recommendedName>
        <fullName evidence="3">Glycine cleavage system H protein</fullName>
    </recommendedName>
</protein>
<dbReference type="NCBIfam" id="TIGR00527">
    <property type="entry name" value="gcvH"/>
    <property type="match status" value="1"/>
</dbReference>
<accession>A0A3E1Q8N1</accession>
<dbReference type="EMBL" id="QVID01000002">
    <property type="protein sequence ID" value="RFN58493.1"/>
    <property type="molecule type" value="Genomic_DNA"/>
</dbReference>
<keyword evidence="2 3" id="KW-0450">Lipoyl</keyword>
<comment type="subunit">
    <text evidence="3">The glycine cleavage system is composed of four proteins: P, T, L and H.</text>
</comment>
<evidence type="ECO:0000259" key="5">
    <source>
        <dbReference type="PROSITE" id="PS50968"/>
    </source>
</evidence>
<dbReference type="PROSITE" id="PS50968">
    <property type="entry name" value="BIOTINYL_LIPOYL"/>
    <property type="match status" value="1"/>
</dbReference>
<reference evidence="6 7" key="1">
    <citation type="journal article" date="2007" name="Int. J. Syst. Evol. Microbiol.">
        <title>Marixanthomonas ophiurae gen. nov., sp. nov., a marine bacterium of the family Flavobacteriaceae isolated from a deep-sea brittle star.</title>
        <authorList>
            <person name="Romanenko L.A."/>
            <person name="Uchino M."/>
            <person name="Frolova G.M."/>
            <person name="Mikhailov V.V."/>
        </authorList>
    </citation>
    <scope>NUCLEOTIDE SEQUENCE [LARGE SCALE GENOMIC DNA]</scope>
    <source>
        <strain evidence="6 7">KMM 3046</strain>
    </source>
</reference>
<feature type="modified residue" description="N6-lipoyllysine" evidence="3 4">
    <location>
        <position position="63"/>
    </location>
</feature>
<comment type="cofactor">
    <cofactor evidence="3">
        <name>(R)-lipoate</name>
        <dbReference type="ChEBI" id="CHEBI:83088"/>
    </cofactor>
    <text evidence="3">Binds 1 lipoyl cofactor covalently.</text>
</comment>
<dbReference type="GO" id="GO:0019464">
    <property type="term" value="P:glycine decarboxylation via glycine cleavage system"/>
    <property type="evidence" value="ECO:0007669"/>
    <property type="project" value="UniProtKB-UniRule"/>
</dbReference>
<organism evidence="6 7">
    <name type="scientific">Marixanthomonas ophiurae</name>
    <dbReference type="NCBI Taxonomy" id="387659"/>
    <lineage>
        <taxon>Bacteria</taxon>
        <taxon>Pseudomonadati</taxon>
        <taxon>Bacteroidota</taxon>
        <taxon>Flavobacteriia</taxon>
        <taxon>Flavobacteriales</taxon>
        <taxon>Flavobacteriaceae</taxon>
        <taxon>Marixanthomonas</taxon>
    </lineage>
</organism>
<dbReference type="PANTHER" id="PTHR11715:SF3">
    <property type="entry name" value="GLYCINE CLEAVAGE SYSTEM H PROTEIN-RELATED"/>
    <property type="match status" value="1"/>
</dbReference>
<gene>
    <name evidence="3 6" type="primary">gcvH</name>
    <name evidence="6" type="ORF">DZ858_12985</name>
</gene>
<dbReference type="SUPFAM" id="SSF51230">
    <property type="entry name" value="Single hybrid motif"/>
    <property type="match status" value="1"/>
</dbReference>
<dbReference type="InterPro" id="IPR002930">
    <property type="entry name" value="GCV_H"/>
</dbReference>
<dbReference type="Proteomes" id="UP000261082">
    <property type="component" value="Unassembled WGS sequence"/>
</dbReference>
<dbReference type="AlphaFoldDB" id="A0A3E1Q8N1"/>
<comment type="caution">
    <text evidence="6">The sequence shown here is derived from an EMBL/GenBank/DDBJ whole genome shotgun (WGS) entry which is preliminary data.</text>
</comment>
<dbReference type="Gene3D" id="2.40.50.100">
    <property type="match status" value="1"/>
</dbReference>
<dbReference type="GO" id="GO:0005829">
    <property type="term" value="C:cytosol"/>
    <property type="evidence" value="ECO:0007669"/>
    <property type="project" value="TreeGrafter"/>
</dbReference>
<dbReference type="NCBIfam" id="NF002270">
    <property type="entry name" value="PRK01202.1"/>
    <property type="match status" value="1"/>
</dbReference>
<evidence type="ECO:0000256" key="1">
    <source>
        <dbReference type="ARBA" id="ARBA00009249"/>
    </source>
</evidence>
<dbReference type="InterPro" id="IPR033753">
    <property type="entry name" value="GCV_H/Fam206"/>
</dbReference>
<keyword evidence="7" id="KW-1185">Reference proteome</keyword>
<dbReference type="PANTHER" id="PTHR11715">
    <property type="entry name" value="GLYCINE CLEAVAGE SYSTEM H PROTEIN"/>
    <property type="match status" value="1"/>
</dbReference>
<dbReference type="InterPro" id="IPR003016">
    <property type="entry name" value="2-oxoA_DH_lipoyl-BS"/>
</dbReference>
<dbReference type="OrthoDB" id="9796712at2"/>
<dbReference type="GO" id="GO:0009249">
    <property type="term" value="P:protein lipoylation"/>
    <property type="evidence" value="ECO:0007669"/>
    <property type="project" value="TreeGrafter"/>
</dbReference>
<dbReference type="InterPro" id="IPR000089">
    <property type="entry name" value="Biotin_lipoyl"/>
</dbReference>
<evidence type="ECO:0000256" key="3">
    <source>
        <dbReference type="HAMAP-Rule" id="MF_00272"/>
    </source>
</evidence>
<comment type="function">
    <text evidence="3">The glycine cleavage system catalyzes the degradation of glycine. The H protein shuttles the methylamine group of glycine from the P protein to the T protein.</text>
</comment>
<dbReference type="InterPro" id="IPR011053">
    <property type="entry name" value="Single_hybrid_motif"/>
</dbReference>
<evidence type="ECO:0000256" key="2">
    <source>
        <dbReference type="ARBA" id="ARBA00022823"/>
    </source>
</evidence>
<dbReference type="HAMAP" id="MF_00272">
    <property type="entry name" value="GcvH"/>
    <property type="match status" value="1"/>
</dbReference>
<dbReference type="CDD" id="cd06848">
    <property type="entry name" value="GCS_H"/>
    <property type="match status" value="1"/>
</dbReference>
<evidence type="ECO:0000313" key="6">
    <source>
        <dbReference type="EMBL" id="RFN58493.1"/>
    </source>
</evidence>
<comment type="similarity">
    <text evidence="1 3">Belongs to the GcvH family.</text>
</comment>
<evidence type="ECO:0000313" key="7">
    <source>
        <dbReference type="Proteomes" id="UP000261082"/>
    </source>
</evidence>
<dbReference type="GO" id="GO:0005960">
    <property type="term" value="C:glycine cleavage complex"/>
    <property type="evidence" value="ECO:0007669"/>
    <property type="project" value="InterPro"/>
</dbReference>
<dbReference type="PROSITE" id="PS00189">
    <property type="entry name" value="LIPOYL"/>
    <property type="match status" value="1"/>
</dbReference>
<dbReference type="RefSeq" id="WP_117160439.1">
    <property type="nucleotide sequence ID" value="NZ_QVID01000002.1"/>
</dbReference>
<feature type="domain" description="Lipoyl-binding" evidence="5">
    <location>
        <begin position="22"/>
        <end position="104"/>
    </location>
</feature>